<dbReference type="PANTHER" id="PTHR31900">
    <property type="entry name" value="F-BOX/RNI SUPERFAMILY PROTEIN-RELATED"/>
    <property type="match status" value="1"/>
</dbReference>
<dbReference type="PANTHER" id="PTHR31900:SF25">
    <property type="entry name" value="FBD DOMAIN-CONTAINING PROTEIN"/>
    <property type="match status" value="1"/>
</dbReference>
<dbReference type="Gene3D" id="1.20.1280.50">
    <property type="match status" value="1"/>
</dbReference>
<sequence>MFGSEKSKSPSRRWKGSSESRSEELDRLSQLPDPLICNILSHLPTKDAVKTSVCSARWRSLWLWVPCLELSSQSFSDFKAFMSFGDRFFDSNRVSCINKVKLDIYEDGADLKSWIDATVKRKIQHLHVRCTPCTDYEMPSSLYNCETLVSLKLHEVRVSLVDFRFVSLPCVKTMHLKYIRYGNEANLEASFKRLVSCCPVLEELKIFAYEWMSRRAQVYRVVSRSLKKLRIKLEEDFETLGLGFVIDAPLLSCLSIKDSLSENFIINNMDSIAKVDLYGIFGLDDFGEASVVTSRGSRIRGFLLGISKVRDMTICRCTFKLICQYSRFQPLPQFGYMSHLFVTLRVSDLKSLPTFLESCPKLKSLILVWDGNSKKMHSDGDDLHNPIIHFASVPECLLSSLEFVDIKTCISGHAPEMKVVEYFLKNSAILKKIILRLNYYDCANEKSFFKILMAIPRRSATCEVVVL</sequence>
<dbReference type="Pfam" id="PF08387">
    <property type="entry name" value="FBD"/>
    <property type="match status" value="1"/>
</dbReference>
<reference evidence="3" key="1">
    <citation type="submission" date="2016-07" db="EMBL/GenBank/DDBJ databases">
        <title>De novo transcriptome assembly of four accessions of the metal hyperaccumulator plant Noccaea caerulescens.</title>
        <authorList>
            <person name="Blande D."/>
            <person name="Halimaa P."/>
            <person name="Tervahauta A.I."/>
            <person name="Aarts M.G."/>
            <person name="Karenlampi S.O."/>
        </authorList>
    </citation>
    <scope>NUCLEOTIDE SEQUENCE</scope>
</reference>
<protein>
    <submittedName>
        <fullName evidence="3">Putative FBD-associated F-box protein</fullName>
    </submittedName>
</protein>
<name>A0A1J3GI38_NOCCA</name>
<dbReference type="CDD" id="cd22160">
    <property type="entry name" value="F-box_AtFBL13-like"/>
    <property type="match status" value="1"/>
</dbReference>
<dbReference type="PROSITE" id="PS50181">
    <property type="entry name" value="FBOX"/>
    <property type="match status" value="1"/>
</dbReference>
<dbReference type="Pfam" id="PF24758">
    <property type="entry name" value="LRR_At5g56370"/>
    <property type="match status" value="1"/>
</dbReference>
<dbReference type="SUPFAM" id="SSF52047">
    <property type="entry name" value="RNI-like"/>
    <property type="match status" value="1"/>
</dbReference>
<organism evidence="3">
    <name type="scientific">Noccaea caerulescens</name>
    <name type="common">Alpine penny-cress</name>
    <name type="synonym">Thlaspi caerulescens</name>
    <dbReference type="NCBI Taxonomy" id="107243"/>
    <lineage>
        <taxon>Eukaryota</taxon>
        <taxon>Viridiplantae</taxon>
        <taxon>Streptophyta</taxon>
        <taxon>Embryophyta</taxon>
        <taxon>Tracheophyta</taxon>
        <taxon>Spermatophyta</taxon>
        <taxon>Magnoliopsida</taxon>
        <taxon>eudicotyledons</taxon>
        <taxon>Gunneridae</taxon>
        <taxon>Pentapetalae</taxon>
        <taxon>rosids</taxon>
        <taxon>malvids</taxon>
        <taxon>Brassicales</taxon>
        <taxon>Brassicaceae</taxon>
        <taxon>Coluteocarpeae</taxon>
        <taxon>Noccaea</taxon>
    </lineage>
</organism>
<accession>A0A1J3GI38</accession>
<dbReference type="SMART" id="SM00579">
    <property type="entry name" value="FBD"/>
    <property type="match status" value="1"/>
</dbReference>
<dbReference type="AlphaFoldDB" id="A0A1J3GI38"/>
<feature type="compositionally biased region" description="Basic and acidic residues" evidence="1">
    <location>
        <begin position="16"/>
        <end position="26"/>
    </location>
</feature>
<dbReference type="InterPro" id="IPR050232">
    <property type="entry name" value="FBL13/AtMIF1-like"/>
</dbReference>
<dbReference type="InterPro" id="IPR006566">
    <property type="entry name" value="FBD"/>
</dbReference>
<dbReference type="Pfam" id="PF00646">
    <property type="entry name" value="F-box"/>
    <property type="match status" value="1"/>
</dbReference>
<feature type="region of interest" description="Disordered" evidence="1">
    <location>
        <begin position="1"/>
        <end position="26"/>
    </location>
</feature>
<dbReference type="InterPro" id="IPR001810">
    <property type="entry name" value="F-box_dom"/>
</dbReference>
<dbReference type="InterPro" id="IPR032675">
    <property type="entry name" value="LRR_dom_sf"/>
</dbReference>
<evidence type="ECO:0000259" key="2">
    <source>
        <dbReference type="PROSITE" id="PS50181"/>
    </source>
</evidence>
<proteinExistence type="predicted"/>
<dbReference type="SUPFAM" id="SSF81383">
    <property type="entry name" value="F-box domain"/>
    <property type="match status" value="1"/>
</dbReference>
<feature type="domain" description="F-box" evidence="2">
    <location>
        <begin position="25"/>
        <end position="61"/>
    </location>
</feature>
<evidence type="ECO:0000256" key="1">
    <source>
        <dbReference type="SAM" id="MobiDB-lite"/>
    </source>
</evidence>
<dbReference type="Gene3D" id="3.80.10.10">
    <property type="entry name" value="Ribonuclease Inhibitor"/>
    <property type="match status" value="1"/>
</dbReference>
<dbReference type="InterPro" id="IPR036047">
    <property type="entry name" value="F-box-like_dom_sf"/>
</dbReference>
<gene>
    <name evidence="3" type="ORF">LE_TR4543_c30_g1_i1_g.15626</name>
</gene>
<dbReference type="EMBL" id="GEVL01022568">
    <property type="protein sequence ID" value="JAU54773.1"/>
    <property type="molecule type" value="Transcribed_RNA"/>
</dbReference>
<dbReference type="InterPro" id="IPR055411">
    <property type="entry name" value="LRR_FXL15/At3g58940/PEG3-like"/>
</dbReference>
<evidence type="ECO:0000313" key="3">
    <source>
        <dbReference type="EMBL" id="JAU54773.1"/>
    </source>
</evidence>
<dbReference type="SMART" id="SM00256">
    <property type="entry name" value="FBOX"/>
    <property type="match status" value="1"/>
</dbReference>
<dbReference type="InterPro" id="IPR053781">
    <property type="entry name" value="F-box_AtFBL13-like"/>
</dbReference>